<organism evidence="3 4">
    <name type="scientific">Candidatus Bilophila faecipullorum</name>
    <dbReference type="NCBI Taxonomy" id="2838482"/>
    <lineage>
        <taxon>Bacteria</taxon>
        <taxon>Pseudomonadati</taxon>
        <taxon>Thermodesulfobacteriota</taxon>
        <taxon>Desulfovibrionia</taxon>
        <taxon>Desulfovibrionales</taxon>
        <taxon>Desulfovibrionaceae</taxon>
        <taxon>Bilophila</taxon>
    </lineage>
</organism>
<evidence type="ECO:0000259" key="2">
    <source>
        <dbReference type="Pfam" id="PF26554"/>
    </source>
</evidence>
<reference evidence="3" key="1">
    <citation type="journal article" date="2021" name="PeerJ">
        <title>Extensive microbial diversity within the chicken gut microbiome revealed by metagenomics and culture.</title>
        <authorList>
            <person name="Gilroy R."/>
            <person name="Ravi A."/>
            <person name="Getino M."/>
            <person name="Pursley I."/>
            <person name="Horton D.L."/>
            <person name="Alikhan N.F."/>
            <person name="Baker D."/>
            <person name="Gharbi K."/>
            <person name="Hall N."/>
            <person name="Watson M."/>
            <person name="Adriaenssens E.M."/>
            <person name="Foster-Nyarko E."/>
            <person name="Jarju S."/>
            <person name="Secka A."/>
            <person name="Antonio M."/>
            <person name="Oren A."/>
            <person name="Chaudhuri R.R."/>
            <person name="La Ragione R."/>
            <person name="Hildebrand F."/>
            <person name="Pallen M.J."/>
        </authorList>
    </citation>
    <scope>NUCLEOTIDE SEQUENCE</scope>
    <source>
        <strain evidence="3">ChiSxjej5B17-1746</strain>
    </source>
</reference>
<comment type="caution">
    <text evidence="3">The sequence shown here is derived from an EMBL/GenBank/DDBJ whole genome shotgun (WGS) entry which is preliminary data.</text>
</comment>
<gene>
    <name evidence="3" type="ORF">H9874_01885</name>
</gene>
<dbReference type="InterPro" id="IPR021778">
    <property type="entry name" value="Se/S_carrier-like"/>
</dbReference>
<feature type="domain" description="Putative Se/S carrier protein-like" evidence="1">
    <location>
        <begin position="35"/>
        <end position="97"/>
    </location>
</feature>
<proteinExistence type="predicted"/>
<dbReference type="EMBL" id="DXGI01000072">
    <property type="protein sequence ID" value="HIW77882.1"/>
    <property type="molecule type" value="Genomic_DNA"/>
</dbReference>
<dbReference type="Pfam" id="PF11823">
    <property type="entry name" value="Se_S_carrier"/>
    <property type="match status" value="1"/>
</dbReference>
<dbReference type="InterPro" id="IPR058495">
    <property type="entry name" value="DUF8182"/>
</dbReference>
<reference evidence="3" key="2">
    <citation type="submission" date="2021-04" db="EMBL/GenBank/DDBJ databases">
        <authorList>
            <person name="Gilroy R."/>
        </authorList>
    </citation>
    <scope>NUCLEOTIDE SEQUENCE</scope>
    <source>
        <strain evidence="3">ChiSxjej5B17-1746</strain>
    </source>
</reference>
<accession>A0A9D1QYV3</accession>
<dbReference type="AlphaFoldDB" id="A0A9D1QYV3"/>
<sequence>MSTFFSRLAGFFQGKPSGASPASAPPPSGPAGERGFLVFQHTGEVIRAERILREAGFAVEVKGPPPELRTGCDMVVVFDLMLEPPVRKALEAEGLDPVQSVPVRDALLEPVSLFQVQDYGDWFMVRAANMKITVERASGTIVNVSGGGCPDVPYLAALLTGQSIADAEEPRVKGRTLCSYSLQRAFEEARRLWRG</sequence>
<dbReference type="Pfam" id="PF26554">
    <property type="entry name" value="DUF8182"/>
    <property type="match status" value="1"/>
</dbReference>
<feature type="domain" description="DUF8182" evidence="2">
    <location>
        <begin position="113"/>
        <end position="195"/>
    </location>
</feature>
<protein>
    <submittedName>
        <fullName evidence="3">DUF3343 domain-containing protein</fullName>
    </submittedName>
</protein>
<dbReference type="Proteomes" id="UP000824264">
    <property type="component" value="Unassembled WGS sequence"/>
</dbReference>
<evidence type="ECO:0000313" key="3">
    <source>
        <dbReference type="EMBL" id="HIW77882.1"/>
    </source>
</evidence>
<evidence type="ECO:0000259" key="1">
    <source>
        <dbReference type="Pfam" id="PF11823"/>
    </source>
</evidence>
<evidence type="ECO:0000313" key="4">
    <source>
        <dbReference type="Proteomes" id="UP000824264"/>
    </source>
</evidence>
<name>A0A9D1QYV3_9BACT</name>